<keyword evidence="4" id="KW-0788">Thiol protease</keyword>
<dbReference type="AlphaFoldDB" id="A0A7X2ZFG6"/>
<evidence type="ECO:0000256" key="4">
    <source>
        <dbReference type="ARBA" id="ARBA00022807"/>
    </source>
</evidence>
<dbReference type="GO" id="GO:0008234">
    <property type="term" value="F:cysteine-type peptidase activity"/>
    <property type="evidence" value="ECO:0007669"/>
    <property type="project" value="UniProtKB-KW"/>
</dbReference>
<protein>
    <submittedName>
        <fullName evidence="7">Peptidoglycan endopeptidase</fullName>
    </submittedName>
</protein>
<evidence type="ECO:0000256" key="3">
    <source>
        <dbReference type="ARBA" id="ARBA00022801"/>
    </source>
</evidence>
<comment type="caution">
    <text evidence="7">The sequence shown here is derived from an EMBL/GenBank/DDBJ whole genome shotgun (WGS) entry which is preliminary data.</text>
</comment>
<dbReference type="EMBL" id="WNZX01000023">
    <property type="protein sequence ID" value="MUG73253.1"/>
    <property type="molecule type" value="Genomic_DNA"/>
</dbReference>
<dbReference type="InterPro" id="IPR038765">
    <property type="entry name" value="Papain-like_cys_pep_sf"/>
</dbReference>
<feature type="compositionally biased region" description="Polar residues" evidence="5">
    <location>
        <begin position="27"/>
        <end position="52"/>
    </location>
</feature>
<keyword evidence="3" id="KW-0378">Hydrolase</keyword>
<dbReference type="RefSeq" id="WP_127609071.1">
    <property type="nucleotide sequence ID" value="NZ_JARTHJ010000299.1"/>
</dbReference>
<dbReference type="Pfam" id="PF00877">
    <property type="entry name" value="NLPC_P60"/>
    <property type="match status" value="1"/>
</dbReference>
<dbReference type="PANTHER" id="PTHR47053:SF1">
    <property type="entry name" value="MUREIN DD-ENDOPEPTIDASE MEPH-RELATED"/>
    <property type="match status" value="1"/>
</dbReference>
<gene>
    <name evidence="7" type="ORF">GNP93_21710</name>
</gene>
<reference evidence="7 8" key="1">
    <citation type="submission" date="2019-11" db="EMBL/GenBank/DDBJ databases">
        <title>Draft genome sequences of five Paenibacillus species of dairy origin.</title>
        <authorList>
            <person name="Olajide A.M."/>
            <person name="Chen S."/>
            <person name="Lapointe G."/>
        </authorList>
    </citation>
    <scope>NUCLEOTIDE SEQUENCE [LARGE SCALE GENOMIC DNA]</scope>
    <source>
        <strain evidence="7 8">2CS3</strain>
    </source>
</reference>
<evidence type="ECO:0000256" key="5">
    <source>
        <dbReference type="SAM" id="MobiDB-lite"/>
    </source>
</evidence>
<dbReference type="PROSITE" id="PS51935">
    <property type="entry name" value="NLPC_P60"/>
    <property type="match status" value="1"/>
</dbReference>
<keyword evidence="2" id="KW-0645">Protease</keyword>
<dbReference type="GO" id="GO:0006508">
    <property type="term" value="P:proteolysis"/>
    <property type="evidence" value="ECO:0007669"/>
    <property type="project" value="UniProtKB-KW"/>
</dbReference>
<dbReference type="PROSITE" id="PS51257">
    <property type="entry name" value="PROKAR_LIPOPROTEIN"/>
    <property type="match status" value="1"/>
</dbReference>
<dbReference type="InterPro" id="IPR012854">
    <property type="entry name" value="Cu_amine_oxidase-like_N"/>
</dbReference>
<dbReference type="Gene3D" id="3.30.457.10">
    <property type="entry name" value="Copper amine oxidase-like, N-terminal domain"/>
    <property type="match status" value="1"/>
</dbReference>
<evidence type="ECO:0000256" key="2">
    <source>
        <dbReference type="ARBA" id="ARBA00022670"/>
    </source>
</evidence>
<evidence type="ECO:0000313" key="8">
    <source>
        <dbReference type="Proteomes" id="UP000450917"/>
    </source>
</evidence>
<dbReference type="Pfam" id="PF07833">
    <property type="entry name" value="Cu_amine_oxidN1"/>
    <property type="match status" value="1"/>
</dbReference>
<accession>A0A7X2ZFG6</accession>
<dbReference type="Proteomes" id="UP000450917">
    <property type="component" value="Unassembled WGS sequence"/>
</dbReference>
<sequence length="367" mass="40195">MIMKVLIVALLSVTAGCGQLSKEQQQTRQQSLANREQQNADRSISEQYNGKTMNVGDGSTIHMTGSEEILTIPLKTVDGVSYVIGSELASAIGFHHKWNESSNTFMIGDNDAAYELQAGSTTAQRGDSKVQLPQPPILRNSQFHIPVSALGNLLADDVRFEVQGQSMIVRATGETVPESMDGPDEANTGAELDFADDPNDPYKGTGAKATLGQVEDGDTLSAERMEPEAVPVLKNINMDTLIAQAKRYLGVKYEFGAEPYPKSGKFDCSSFTQYVFGKSGIQLKRTARDQGNQGEPVSRKNLRKGDLMFFYVPGRFKSNKTIGHVSIYMGDQQMIHASPSQNNGVQITNINKAYWKKTFLKAKRVAL</sequence>
<proteinExistence type="inferred from homology"/>
<dbReference type="SUPFAM" id="SSF55383">
    <property type="entry name" value="Copper amine oxidase, domain N"/>
    <property type="match status" value="1"/>
</dbReference>
<dbReference type="Gene3D" id="3.90.1720.10">
    <property type="entry name" value="endopeptidase domain like (from Nostoc punctiforme)"/>
    <property type="match status" value="1"/>
</dbReference>
<organism evidence="7 8">
    <name type="scientific">Paenibacillus validus</name>
    <dbReference type="NCBI Taxonomy" id="44253"/>
    <lineage>
        <taxon>Bacteria</taxon>
        <taxon>Bacillati</taxon>
        <taxon>Bacillota</taxon>
        <taxon>Bacilli</taxon>
        <taxon>Bacillales</taxon>
        <taxon>Paenibacillaceae</taxon>
        <taxon>Paenibacillus</taxon>
    </lineage>
</organism>
<evidence type="ECO:0000259" key="6">
    <source>
        <dbReference type="PROSITE" id="PS51935"/>
    </source>
</evidence>
<comment type="similarity">
    <text evidence="1">Belongs to the peptidase C40 family.</text>
</comment>
<dbReference type="PANTHER" id="PTHR47053">
    <property type="entry name" value="MUREIN DD-ENDOPEPTIDASE MEPH-RELATED"/>
    <property type="match status" value="1"/>
</dbReference>
<dbReference type="InterPro" id="IPR036582">
    <property type="entry name" value="Mao_N_sf"/>
</dbReference>
<dbReference type="InterPro" id="IPR051202">
    <property type="entry name" value="Peptidase_C40"/>
</dbReference>
<evidence type="ECO:0000313" key="7">
    <source>
        <dbReference type="EMBL" id="MUG73253.1"/>
    </source>
</evidence>
<feature type="region of interest" description="Disordered" evidence="5">
    <location>
        <begin position="27"/>
        <end position="59"/>
    </location>
</feature>
<dbReference type="SUPFAM" id="SSF54001">
    <property type="entry name" value="Cysteine proteinases"/>
    <property type="match status" value="1"/>
</dbReference>
<keyword evidence="8" id="KW-1185">Reference proteome</keyword>
<dbReference type="InterPro" id="IPR000064">
    <property type="entry name" value="NLP_P60_dom"/>
</dbReference>
<evidence type="ECO:0000256" key="1">
    <source>
        <dbReference type="ARBA" id="ARBA00007074"/>
    </source>
</evidence>
<name>A0A7X2ZFG6_9BACL</name>
<feature type="domain" description="NlpC/P60" evidence="6">
    <location>
        <begin position="235"/>
        <end position="366"/>
    </location>
</feature>